<keyword evidence="3" id="KW-1185">Reference proteome</keyword>
<feature type="transmembrane region" description="Helical" evidence="1">
    <location>
        <begin position="16"/>
        <end position="38"/>
    </location>
</feature>
<gene>
    <name evidence="2" type="ORF">C3Y92_00265</name>
</gene>
<keyword evidence="1" id="KW-1133">Transmembrane helix</keyword>
<organism evidence="2 3">
    <name type="scientific">Solidesulfovibrio carbinolicus</name>
    <dbReference type="NCBI Taxonomy" id="296842"/>
    <lineage>
        <taxon>Bacteria</taxon>
        <taxon>Pseudomonadati</taxon>
        <taxon>Thermodesulfobacteriota</taxon>
        <taxon>Desulfovibrionia</taxon>
        <taxon>Desulfovibrionales</taxon>
        <taxon>Desulfovibrionaceae</taxon>
        <taxon>Solidesulfovibrio</taxon>
    </lineage>
</organism>
<dbReference type="Proteomes" id="UP000293296">
    <property type="component" value="Chromosome"/>
</dbReference>
<dbReference type="EMBL" id="CP026538">
    <property type="protein sequence ID" value="QAZ65758.1"/>
    <property type="molecule type" value="Genomic_DNA"/>
</dbReference>
<reference evidence="2 3" key="1">
    <citation type="submission" date="2018-02" db="EMBL/GenBank/DDBJ databases">
        <title>Genome sequence of Desulfovibrio carbinolicus DSM 3852.</title>
        <authorList>
            <person name="Wilbanks E."/>
            <person name="Skennerton C.T."/>
            <person name="Orphan V.J."/>
        </authorList>
    </citation>
    <scope>NUCLEOTIDE SEQUENCE [LARGE SCALE GENOMIC DNA]</scope>
    <source>
        <strain evidence="2 3">DSM 3852</strain>
    </source>
</reference>
<dbReference type="RefSeq" id="WP_129348400.1">
    <property type="nucleotide sequence ID" value="NZ_CP026538.1"/>
</dbReference>
<protein>
    <submittedName>
        <fullName evidence="2">Uncharacterized protein</fullName>
    </submittedName>
</protein>
<sequence>MRDKALLFLTGRNGILLFNVLILALSIFSLWIMAPMLLNALDNIPDLENVSESLGVILIAYGVAIEERHSLMPIFKLYPKFYTEKQAYIDDICHAYGLFYLLLGLFMEMCVACVKMPNAIIDTDHIEYLLFGVSAVFIVWNTGLMFRHCYLLYTAPEQYTPDAH</sequence>
<accession>A0A4P6HL17</accession>
<feature type="transmembrane region" description="Helical" evidence="1">
    <location>
        <begin position="95"/>
        <end position="114"/>
    </location>
</feature>
<feature type="transmembrane region" description="Helical" evidence="1">
    <location>
        <begin position="126"/>
        <end position="146"/>
    </location>
</feature>
<name>A0A4P6HL17_9BACT</name>
<dbReference type="AlphaFoldDB" id="A0A4P6HL17"/>
<keyword evidence="1" id="KW-0812">Transmembrane</keyword>
<evidence type="ECO:0000256" key="1">
    <source>
        <dbReference type="SAM" id="Phobius"/>
    </source>
</evidence>
<dbReference type="KEGG" id="dcb:C3Y92_00265"/>
<evidence type="ECO:0000313" key="3">
    <source>
        <dbReference type="Proteomes" id="UP000293296"/>
    </source>
</evidence>
<proteinExistence type="predicted"/>
<evidence type="ECO:0000313" key="2">
    <source>
        <dbReference type="EMBL" id="QAZ65758.1"/>
    </source>
</evidence>
<dbReference type="OrthoDB" id="5453129at2"/>
<keyword evidence="1" id="KW-0472">Membrane</keyword>